<feature type="region of interest" description="Disordered" evidence="1">
    <location>
        <begin position="175"/>
        <end position="204"/>
    </location>
</feature>
<reference evidence="2" key="1">
    <citation type="submission" date="2022-04" db="EMBL/GenBank/DDBJ databases">
        <title>Carnegiea gigantea Genome sequencing and assembly v2.</title>
        <authorList>
            <person name="Copetti D."/>
            <person name="Sanderson M.J."/>
            <person name="Burquez A."/>
            <person name="Wojciechowski M.F."/>
        </authorList>
    </citation>
    <scope>NUCLEOTIDE SEQUENCE</scope>
    <source>
        <strain evidence="2">SGP5-SGP5p</strain>
        <tissue evidence="2">Aerial part</tissue>
    </source>
</reference>
<keyword evidence="3" id="KW-1185">Reference proteome</keyword>
<dbReference type="EMBL" id="JAKOGI010000317">
    <property type="protein sequence ID" value="KAJ8437082.1"/>
    <property type="molecule type" value="Genomic_DNA"/>
</dbReference>
<evidence type="ECO:0000256" key="1">
    <source>
        <dbReference type="SAM" id="MobiDB-lite"/>
    </source>
</evidence>
<evidence type="ECO:0000313" key="3">
    <source>
        <dbReference type="Proteomes" id="UP001153076"/>
    </source>
</evidence>
<gene>
    <name evidence="2" type="ORF">Cgig2_016436</name>
</gene>
<accession>A0A9Q1QCH7</accession>
<protein>
    <submittedName>
        <fullName evidence="2">Uncharacterized protein</fullName>
    </submittedName>
</protein>
<proteinExistence type="predicted"/>
<comment type="caution">
    <text evidence="2">The sequence shown here is derived from an EMBL/GenBank/DDBJ whole genome shotgun (WGS) entry which is preliminary data.</text>
</comment>
<dbReference type="Proteomes" id="UP001153076">
    <property type="component" value="Unassembled WGS sequence"/>
</dbReference>
<dbReference type="AlphaFoldDB" id="A0A9Q1QCH7"/>
<evidence type="ECO:0000313" key="2">
    <source>
        <dbReference type="EMBL" id="KAJ8437082.1"/>
    </source>
</evidence>
<name>A0A9Q1QCH7_9CARY</name>
<sequence length="228" mass="25760">MLALDLVTRTRGYMREKCLEPTKFSHFYYQKPGGEKKKNMKSTVMKTWGQQRILEAEEIDVTKENIHVNSTDFVGSDDDVVLEHIIRNVSQKSCPCTSKNREIEPKKNNMPQCQPTPDDKGYFCEPRKIPFPLRLLWINTNEASHIGVDLNRPPLDENVSSNGPPMNLDLNIAFLESQPSPTPPPSISQPSPTPPPSASQPNHTFVSLEVLIVHDLREKSVAITEQES</sequence>
<feature type="compositionally biased region" description="Pro residues" evidence="1">
    <location>
        <begin position="180"/>
        <end position="198"/>
    </location>
</feature>
<organism evidence="2 3">
    <name type="scientific">Carnegiea gigantea</name>
    <dbReference type="NCBI Taxonomy" id="171969"/>
    <lineage>
        <taxon>Eukaryota</taxon>
        <taxon>Viridiplantae</taxon>
        <taxon>Streptophyta</taxon>
        <taxon>Embryophyta</taxon>
        <taxon>Tracheophyta</taxon>
        <taxon>Spermatophyta</taxon>
        <taxon>Magnoliopsida</taxon>
        <taxon>eudicotyledons</taxon>
        <taxon>Gunneridae</taxon>
        <taxon>Pentapetalae</taxon>
        <taxon>Caryophyllales</taxon>
        <taxon>Cactineae</taxon>
        <taxon>Cactaceae</taxon>
        <taxon>Cactoideae</taxon>
        <taxon>Echinocereeae</taxon>
        <taxon>Carnegiea</taxon>
    </lineage>
</organism>